<dbReference type="GO" id="GO:0042597">
    <property type="term" value="C:periplasmic space"/>
    <property type="evidence" value="ECO:0007669"/>
    <property type="project" value="UniProtKB-ARBA"/>
</dbReference>
<dbReference type="AlphaFoldDB" id="A0A3B0W1G3"/>
<keyword evidence="2" id="KW-0813">Transport</keyword>
<dbReference type="PANTHER" id="PTHR30290">
    <property type="entry name" value="PERIPLASMIC BINDING COMPONENT OF ABC TRANSPORTER"/>
    <property type="match status" value="1"/>
</dbReference>
<evidence type="ECO:0000256" key="3">
    <source>
        <dbReference type="ARBA" id="ARBA00022729"/>
    </source>
</evidence>
<feature type="domain" description="Solute-binding protein family 5" evidence="4">
    <location>
        <begin position="86"/>
        <end position="454"/>
    </location>
</feature>
<evidence type="ECO:0000313" key="5">
    <source>
        <dbReference type="EMBL" id="VAW43119.1"/>
    </source>
</evidence>
<dbReference type="Pfam" id="PF00496">
    <property type="entry name" value="SBP_bac_5"/>
    <property type="match status" value="1"/>
</dbReference>
<gene>
    <name evidence="5" type="ORF">MNBD_CHLOROFLEXI01-1434</name>
</gene>
<reference evidence="5" key="1">
    <citation type="submission" date="2018-06" db="EMBL/GenBank/DDBJ databases">
        <authorList>
            <person name="Zhirakovskaya E."/>
        </authorList>
    </citation>
    <scope>NUCLEOTIDE SEQUENCE</scope>
</reference>
<dbReference type="Gene3D" id="3.40.190.10">
    <property type="entry name" value="Periplasmic binding protein-like II"/>
    <property type="match status" value="1"/>
</dbReference>
<organism evidence="5">
    <name type="scientific">hydrothermal vent metagenome</name>
    <dbReference type="NCBI Taxonomy" id="652676"/>
    <lineage>
        <taxon>unclassified sequences</taxon>
        <taxon>metagenomes</taxon>
        <taxon>ecological metagenomes</taxon>
    </lineage>
</organism>
<dbReference type="GO" id="GO:1904680">
    <property type="term" value="F:peptide transmembrane transporter activity"/>
    <property type="evidence" value="ECO:0007669"/>
    <property type="project" value="TreeGrafter"/>
</dbReference>
<dbReference type="PIRSF" id="PIRSF002741">
    <property type="entry name" value="MppA"/>
    <property type="match status" value="1"/>
</dbReference>
<dbReference type="Gene3D" id="3.90.76.10">
    <property type="entry name" value="Dipeptide-binding Protein, Domain 1"/>
    <property type="match status" value="1"/>
</dbReference>
<dbReference type="InterPro" id="IPR000914">
    <property type="entry name" value="SBP_5_dom"/>
</dbReference>
<proteinExistence type="inferred from homology"/>
<dbReference type="PANTHER" id="PTHR30290:SF9">
    <property type="entry name" value="OLIGOPEPTIDE-BINDING PROTEIN APPA"/>
    <property type="match status" value="1"/>
</dbReference>
<evidence type="ECO:0000259" key="4">
    <source>
        <dbReference type="Pfam" id="PF00496"/>
    </source>
</evidence>
<dbReference type="GO" id="GO:0015833">
    <property type="term" value="P:peptide transport"/>
    <property type="evidence" value="ECO:0007669"/>
    <property type="project" value="TreeGrafter"/>
</dbReference>
<dbReference type="InterPro" id="IPR039424">
    <property type="entry name" value="SBP_5"/>
</dbReference>
<sequence length="558" mass="62062">MKLHLRWQLLLALVGFSLILAILSFQVQSVGLCSTRVPASGGVFSEGIVGVPQWLNPLLSDNFPVDRELGNLLFDGLIQYDHAGRFIPALAESWTVREDGRSIQFTLRNDIIWHDGQPITSADVAFSYGLLQDDDFPANAAVKALWQTVTITPRDPQTIQFELTEPYAPFLEATMRGILPAHLLQDVPPAELANHPFNQQPIGSGPWMVAPGQDWNSTRSLRLTPNPMYWREGTQISALDFRFYPDEVSLLTAFSNGEIQAINSVSDEMLPPITAVPHTRLFSTVTSQYSQLIFNQADSGFAALKLAEVRQGLSAGLDRKQLIDRALNGQGVPLTGPYLPDGWAYDPAHVASTTVNVAGAANLLNSAGWVLPEGGTVRQLEGEPFQLRLLTLDTAVQQRLAQEVTAQWGNLGVEVMMETAVSINELREKLAAQEFDVALVDITPSIDPDLYDFWSQEAIIRGQNYGGWNNRRASEALEAGRQVWGLGERRPYYNTFLTIYTDQVPAITLYQHVYTYALSSEVNQADIGPIYEPRDRYRSFASWFLRYQDVTISCPNTS</sequence>
<dbReference type="GO" id="GO:0043190">
    <property type="term" value="C:ATP-binding cassette (ABC) transporter complex"/>
    <property type="evidence" value="ECO:0007669"/>
    <property type="project" value="InterPro"/>
</dbReference>
<dbReference type="EMBL" id="UOEU01001030">
    <property type="protein sequence ID" value="VAW43119.1"/>
    <property type="molecule type" value="Genomic_DNA"/>
</dbReference>
<accession>A0A3B0W1G3</accession>
<dbReference type="InterPro" id="IPR030678">
    <property type="entry name" value="Peptide/Ni-bd"/>
</dbReference>
<evidence type="ECO:0000256" key="1">
    <source>
        <dbReference type="ARBA" id="ARBA00005695"/>
    </source>
</evidence>
<dbReference type="Gene3D" id="3.10.105.10">
    <property type="entry name" value="Dipeptide-binding Protein, Domain 3"/>
    <property type="match status" value="1"/>
</dbReference>
<protein>
    <submittedName>
        <fullName evidence="5">Oligopeptide ABC transporter, periplasmic oligopeptide-binding protein OppA (TC 3.A.1.5.1)</fullName>
    </submittedName>
</protein>
<dbReference type="CDD" id="cd08513">
    <property type="entry name" value="PBP2_thermophilic_Hb8_like"/>
    <property type="match status" value="1"/>
</dbReference>
<evidence type="ECO:0000256" key="2">
    <source>
        <dbReference type="ARBA" id="ARBA00022448"/>
    </source>
</evidence>
<name>A0A3B0W1G3_9ZZZZ</name>
<dbReference type="SUPFAM" id="SSF53850">
    <property type="entry name" value="Periplasmic binding protein-like II"/>
    <property type="match status" value="1"/>
</dbReference>
<comment type="similarity">
    <text evidence="1">Belongs to the bacterial solute-binding protein 5 family.</text>
</comment>
<keyword evidence="3" id="KW-0732">Signal</keyword>